<sequence>MALRLFLRASWGSAVLGALVVAWLAGTLPRSFDALDWPYFLTGYLGVVCWSVAVGVAVLGQVGPRPMLIGHAVSGAGLALCFLVFALAGVPEALTLVPGVFALGQLPVLWHLLQRRSGRMS</sequence>
<evidence type="ECO:0000313" key="3">
    <source>
        <dbReference type="Proteomes" id="UP000031524"/>
    </source>
</evidence>
<keyword evidence="1" id="KW-0472">Membrane</keyword>
<feature type="transmembrane region" description="Helical" evidence="1">
    <location>
        <begin position="93"/>
        <end position="113"/>
    </location>
</feature>
<gene>
    <name evidence="2" type="ORF">B842_04330</name>
</gene>
<keyword evidence="3" id="KW-1185">Reference proteome</keyword>
<dbReference type="STRING" id="1223515.B842_04330"/>
<keyword evidence="1" id="KW-1133">Transmembrane helix</keyword>
<feature type="transmembrane region" description="Helical" evidence="1">
    <location>
        <begin position="37"/>
        <end position="60"/>
    </location>
</feature>
<name>A0A0B5DAH4_9CORY</name>
<dbReference type="KEGG" id="chm:B842_04330"/>
<feature type="transmembrane region" description="Helical" evidence="1">
    <location>
        <begin position="5"/>
        <end position="25"/>
    </location>
</feature>
<dbReference type="HOGENOM" id="CLU_2166728_0_0_11"/>
<evidence type="ECO:0000256" key="1">
    <source>
        <dbReference type="SAM" id="Phobius"/>
    </source>
</evidence>
<proteinExistence type="predicted"/>
<keyword evidence="1" id="KW-0812">Transmembrane</keyword>
<reference evidence="2 3" key="1">
    <citation type="submission" date="2013-04" db="EMBL/GenBank/DDBJ databases">
        <title>Complete genome sequence of Corynebacterium humireducens DSM 45392(T), isolated from a wastewater-fed microbial fuel cell.</title>
        <authorList>
            <person name="Ruckert C."/>
            <person name="Albersmeier A."/>
            <person name="Kalinowski J."/>
        </authorList>
    </citation>
    <scope>NUCLEOTIDE SEQUENCE [LARGE SCALE GENOMIC DNA]</scope>
    <source>
        <strain evidence="3">MFC-5</strain>
    </source>
</reference>
<evidence type="ECO:0000313" key="2">
    <source>
        <dbReference type="EMBL" id="AJE32719.1"/>
    </source>
</evidence>
<protein>
    <submittedName>
        <fullName evidence="2">Uncharacterized protein</fullName>
    </submittedName>
</protein>
<accession>A0A0B5DAH4</accession>
<dbReference type="EMBL" id="CP005286">
    <property type="protein sequence ID" value="AJE32719.1"/>
    <property type="molecule type" value="Genomic_DNA"/>
</dbReference>
<dbReference type="RefSeq" id="WP_040085405.1">
    <property type="nucleotide sequence ID" value="NZ_BCSU01000018.1"/>
</dbReference>
<organism evidence="2 3">
    <name type="scientific">Corynebacterium humireducens NBRC 106098 = DSM 45392</name>
    <dbReference type="NCBI Taxonomy" id="1223515"/>
    <lineage>
        <taxon>Bacteria</taxon>
        <taxon>Bacillati</taxon>
        <taxon>Actinomycetota</taxon>
        <taxon>Actinomycetes</taxon>
        <taxon>Mycobacteriales</taxon>
        <taxon>Corynebacteriaceae</taxon>
        <taxon>Corynebacterium</taxon>
    </lineage>
</organism>
<dbReference type="Proteomes" id="UP000031524">
    <property type="component" value="Chromosome"/>
</dbReference>
<feature type="transmembrane region" description="Helical" evidence="1">
    <location>
        <begin position="67"/>
        <end position="87"/>
    </location>
</feature>
<dbReference type="AlphaFoldDB" id="A0A0B5DAH4"/>